<reference evidence="1 2" key="1">
    <citation type="submission" date="2016-10" db="EMBL/GenBank/DDBJ databases">
        <authorList>
            <person name="de Groot N.N."/>
        </authorList>
    </citation>
    <scope>NUCLEOTIDE SEQUENCE [LARGE SCALE GENOMIC DNA]</scope>
    <source>
        <strain evidence="1 2">CGMCC 4.3143</strain>
    </source>
</reference>
<dbReference type="AlphaFoldDB" id="A0A1G7SY14"/>
<proteinExistence type="predicted"/>
<dbReference type="OrthoDB" id="4578725at2"/>
<name>A0A1G7SY14_PSEOR</name>
<dbReference type="Proteomes" id="UP000198967">
    <property type="component" value="Unassembled WGS sequence"/>
</dbReference>
<organism evidence="1 2">
    <name type="scientific">Pseudonocardia oroxyli</name>
    <dbReference type="NCBI Taxonomy" id="366584"/>
    <lineage>
        <taxon>Bacteria</taxon>
        <taxon>Bacillati</taxon>
        <taxon>Actinomycetota</taxon>
        <taxon>Actinomycetes</taxon>
        <taxon>Pseudonocardiales</taxon>
        <taxon>Pseudonocardiaceae</taxon>
        <taxon>Pseudonocardia</taxon>
    </lineage>
</organism>
<dbReference type="EMBL" id="FNBE01000010">
    <property type="protein sequence ID" value="SDG27200.1"/>
    <property type="molecule type" value="Genomic_DNA"/>
</dbReference>
<accession>A0A1G7SY14</accession>
<dbReference type="RefSeq" id="WP_093085386.1">
    <property type="nucleotide sequence ID" value="NZ_FNBE01000010.1"/>
</dbReference>
<keyword evidence="2" id="KW-1185">Reference proteome</keyword>
<protein>
    <submittedName>
        <fullName evidence="1">Uncharacterized protein</fullName>
    </submittedName>
</protein>
<evidence type="ECO:0000313" key="2">
    <source>
        <dbReference type="Proteomes" id="UP000198967"/>
    </source>
</evidence>
<evidence type="ECO:0000313" key="1">
    <source>
        <dbReference type="EMBL" id="SDG27200.1"/>
    </source>
</evidence>
<sequence length="289" mass="32348">MGKANRLRKQRQMCVFCGTRPADSKEHTWGKWTQQVLPDPTEQLSHTHMTTSFPTLVDGRTVQVAEFRRQNGAIRAHRQRIVCSPCNNGWMSALETSAKTILKPMMFGEPRALSPSDQASLALWADKTAMVNEFGHRPSVTVSADQRRDLYQQQPAPHTRVWLARFHDTHANLHSLRNGLTVFPRDGVNPGPNLRTDTFLVGRVLFHVLGASDDIAAQFVEMDITRPNAKFQLIQIWPAAQEAVSWPPSGEDWTDSAFDLLARMAKEELDSALPPGEFTTAEAIGLPTE</sequence>
<gene>
    <name evidence="1" type="ORF">SAMN05216377_110116</name>
</gene>